<comment type="caution">
    <text evidence="2">The sequence shown here is derived from an EMBL/GenBank/DDBJ whole genome shotgun (WGS) entry which is preliminary data.</text>
</comment>
<protein>
    <submittedName>
        <fullName evidence="2">Uncharacterized protein</fullName>
    </submittedName>
</protein>
<name>A0AAV8RJ01_ENSVE</name>
<accession>A0AAV8RJ01</accession>
<proteinExistence type="predicted"/>
<dbReference type="Proteomes" id="UP001222027">
    <property type="component" value="Unassembled WGS sequence"/>
</dbReference>
<feature type="region of interest" description="Disordered" evidence="1">
    <location>
        <begin position="43"/>
        <end position="66"/>
    </location>
</feature>
<evidence type="ECO:0000313" key="2">
    <source>
        <dbReference type="EMBL" id="KAJ8501367.1"/>
    </source>
</evidence>
<evidence type="ECO:0000256" key="1">
    <source>
        <dbReference type="SAM" id="MobiDB-lite"/>
    </source>
</evidence>
<organism evidence="2 3">
    <name type="scientific">Ensete ventricosum</name>
    <name type="common">Abyssinian banana</name>
    <name type="synonym">Musa ensete</name>
    <dbReference type="NCBI Taxonomy" id="4639"/>
    <lineage>
        <taxon>Eukaryota</taxon>
        <taxon>Viridiplantae</taxon>
        <taxon>Streptophyta</taxon>
        <taxon>Embryophyta</taxon>
        <taxon>Tracheophyta</taxon>
        <taxon>Spermatophyta</taxon>
        <taxon>Magnoliopsida</taxon>
        <taxon>Liliopsida</taxon>
        <taxon>Zingiberales</taxon>
        <taxon>Musaceae</taxon>
        <taxon>Ensete</taxon>
    </lineage>
</organism>
<feature type="compositionally biased region" description="Polar residues" evidence="1">
    <location>
        <begin position="43"/>
        <end position="52"/>
    </location>
</feature>
<sequence>MVLQCIHRYTTAMLGNKCTYLLLSDTLMFSSPVPCAKQVSETYENGGSQTKPNLALAGSNGRDVNS</sequence>
<keyword evidence="3" id="KW-1185">Reference proteome</keyword>
<reference evidence="2 3" key="1">
    <citation type="submission" date="2022-12" db="EMBL/GenBank/DDBJ databases">
        <title>Chromosome-scale assembly of the Ensete ventricosum genome.</title>
        <authorList>
            <person name="Dussert Y."/>
            <person name="Stocks J."/>
            <person name="Wendawek A."/>
            <person name="Woldeyes F."/>
            <person name="Nichols R.A."/>
            <person name="Borrell J.S."/>
        </authorList>
    </citation>
    <scope>NUCLEOTIDE SEQUENCE [LARGE SCALE GENOMIC DNA]</scope>
    <source>
        <strain evidence="3">cv. Maze</strain>
        <tissue evidence="2">Seeds</tissue>
    </source>
</reference>
<dbReference type="AlphaFoldDB" id="A0AAV8RJ01"/>
<dbReference type="EMBL" id="JAQQAF010000003">
    <property type="protein sequence ID" value="KAJ8501367.1"/>
    <property type="molecule type" value="Genomic_DNA"/>
</dbReference>
<gene>
    <name evidence="2" type="ORF">OPV22_011919</name>
</gene>
<evidence type="ECO:0000313" key="3">
    <source>
        <dbReference type="Proteomes" id="UP001222027"/>
    </source>
</evidence>